<proteinExistence type="inferred from homology"/>
<dbReference type="GO" id="GO:0005524">
    <property type="term" value="F:ATP binding"/>
    <property type="evidence" value="ECO:0007669"/>
    <property type="project" value="UniProtKB-KW"/>
</dbReference>
<protein>
    <recommendedName>
        <fullName evidence="9">AAA+ ATPase domain-containing protein</fullName>
    </recommendedName>
</protein>
<dbReference type="Gene3D" id="1.10.8.60">
    <property type="match status" value="1"/>
</dbReference>
<reference evidence="10 11" key="1">
    <citation type="journal article" date="2024" name="Science">
        <title>Giant polyketide synthase enzymes in the biosynthesis of giant marine polyether toxins.</title>
        <authorList>
            <person name="Fallon T.R."/>
            <person name="Shende V.V."/>
            <person name="Wierzbicki I.H."/>
            <person name="Pendleton A.L."/>
            <person name="Watervoot N.F."/>
            <person name="Auber R.P."/>
            <person name="Gonzalez D.J."/>
            <person name="Wisecaver J.H."/>
            <person name="Moore B.S."/>
        </authorList>
    </citation>
    <scope>NUCLEOTIDE SEQUENCE [LARGE SCALE GENOMIC DNA]</scope>
    <source>
        <strain evidence="10 11">12B1</strain>
    </source>
</reference>
<dbReference type="InterPro" id="IPR004582">
    <property type="entry name" value="Checkpoint_prot_Rad17_Rad24"/>
</dbReference>
<dbReference type="SUPFAM" id="SSF52540">
    <property type="entry name" value="P-loop containing nucleoside triphosphate hydrolases"/>
    <property type="match status" value="1"/>
</dbReference>
<evidence type="ECO:0000256" key="7">
    <source>
        <dbReference type="ARBA" id="ARBA00023306"/>
    </source>
</evidence>
<evidence type="ECO:0000256" key="1">
    <source>
        <dbReference type="ARBA" id="ARBA00004123"/>
    </source>
</evidence>
<dbReference type="InterPro" id="IPR003593">
    <property type="entry name" value="AAA+_ATPase"/>
</dbReference>
<keyword evidence="6" id="KW-0539">Nucleus</keyword>
<dbReference type="InterPro" id="IPR047854">
    <property type="entry name" value="RFC_lid"/>
</dbReference>
<dbReference type="InterPro" id="IPR027417">
    <property type="entry name" value="P-loop_NTPase"/>
</dbReference>
<keyword evidence="3" id="KW-0547">Nucleotide-binding</keyword>
<dbReference type="EMBL" id="JBGBPQ010000014">
    <property type="protein sequence ID" value="KAL1511466.1"/>
    <property type="molecule type" value="Genomic_DNA"/>
</dbReference>
<feature type="domain" description="AAA+ ATPase" evidence="9">
    <location>
        <begin position="87"/>
        <end position="275"/>
    </location>
</feature>
<dbReference type="Proteomes" id="UP001515480">
    <property type="component" value="Unassembled WGS sequence"/>
</dbReference>
<dbReference type="AlphaFoldDB" id="A0AB34J3H9"/>
<dbReference type="PANTHER" id="PTHR12172:SF0">
    <property type="entry name" value="CELL CYCLE CHECKPOINT PROTEIN RAD17"/>
    <property type="match status" value="1"/>
</dbReference>
<dbReference type="CDD" id="cd18140">
    <property type="entry name" value="HLD_clamp_RFC"/>
    <property type="match status" value="1"/>
</dbReference>
<keyword evidence="7" id="KW-0131">Cell cycle</keyword>
<accession>A0AB34J3H9</accession>
<name>A0AB34J3H9_PRYPA</name>
<dbReference type="Gene3D" id="3.40.50.300">
    <property type="entry name" value="P-loop containing nucleotide triphosphate hydrolases"/>
    <property type="match status" value="1"/>
</dbReference>
<evidence type="ECO:0000313" key="10">
    <source>
        <dbReference type="EMBL" id="KAL1511466.1"/>
    </source>
</evidence>
<keyword evidence="11" id="KW-1185">Reference proteome</keyword>
<dbReference type="GO" id="GO:0033314">
    <property type="term" value="P:mitotic DNA replication checkpoint signaling"/>
    <property type="evidence" value="ECO:0007669"/>
    <property type="project" value="TreeGrafter"/>
</dbReference>
<evidence type="ECO:0000256" key="8">
    <source>
        <dbReference type="SAM" id="MobiDB-lite"/>
    </source>
</evidence>
<keyword evidence="4" id="KW-0227">DNA damage</keyword>
<gene>
    <name evidence="10" type="ORF">AB1Y20_006264</name>
</gene>
<evidence type="ECO:0000259" key="9">
    <source>
        <dbReference type="SMART" id="SM00382"/>
    </source>
</evidence>
<comment type="caution">
    <text evidence="10">The sequence shown here is derived from an EMBL/GenBank/DDBJ whole genome shotgun (WGS) entry which is preliminary data.</text>
</comment>
<evidence type="ECO:0000256" key="3">
    <source>
        <dbReference type="ARBA" id="ARBA00022741"/>
    </source>
</evidence>
<evidence type="ECO:0000256" key="2">
    <source>
        <dbReference type="ARBA" id="ARBA00006168"/>
    </source>
</evidence>
<feature type="compositionally biased region" description="Basic and acidic residues" evidence="8">
    <location>
        <begin position="351"/>
        <end position="378"/>
    </location>
</feature>
<dbReference type="Pfam" id="PF03215">
    <property type="entry name" value="Rad17"/>
    <property type="match status" value="1"/>
</dbReference>
<dbReference type="GO" id="GO:0006281">
    <property type="term" value="P:DNA repair"/>
    <property type="evidence" value="ECO:0007669"/>
    <property type="project" value="InterPro"/>
</dbReference>
<organism evidence="10 11">
    <name type="scientific">Prymnesium parvum</name>
    <name type="common">Toxic golden alga</name>
    <dbReference type="NCBI Taxonomy" id="97485"/>
    <lineage>
        <taxon>Eukaryota</taxon>
        <taxon>Haptista</taxon>
        <taxon>Haptophyta</taxon>
        <taxon>Prymnesiophyceae</taxon>
        <taxon>Prymnesiales</taxon>
        <taxon>Prymnesiaceae</taxon>
        <taxon>Prymnesium</taxon>
    </lineage>
</organism>
<dbReference type="GO" id="GO:0003682">
    <property type="term" value="F:chromatin binding"/>
    <property type="evidence" value="ECO:0007669"/>
    <property type="project" value="TreeGrafter"/>
</dbReference>
<dbReference type="GO" id="GO:0000077">
    <property type="term" value="P:DNA damage checkpoint signaling"/>
    <property type="evidence" value="ECO:0007669"/>
    <property type="project" value="TreeGrafter"/>
</dbReference>
<evidence type="ECO:0000256" key="6">
    <source>
        <dbReference type="ARBA" id="ARBA00023242"/>
    </source>
</evidence>
<dbReference type="SMART" id="SM00382">
    <property type="entry name" value="AAA"/>
    <property type="match status" value="1"/>
</dbReference>
<dbReference type="GO" id="GO:0003689">
    <property type="term" value="F:DNA clamp loader activity"/>
    <property type="evidence" value="ECO:0007669"/>
    <property type="project" value="TreeGrafter"/>
</dbReference>
<dbReference type="GO" id="GO:0005634">
    <property type="term" value="C:nucleus"/>
    <property type="evidence" value="ECO:0007669"/>
    <property type="project" value="UniProtKB-SubCell"/>
</dbReference>
<comment type="subcellular location">
    <subcellularLocation>
        <location evidence="1">Nucleus</location>
    </subcellularLocation>
</comment>
<dbReference type="PANTHER" id="PTHR12172">
    <property type="entry name" value="CELL CYCLE CHECKPOINT PROTEIN RAD17"/>
    <property type="match status" value="1"/>
</dbReference>
<sequence length="595" mass="64479">MSLLKRKLSSAKPAAESRGRPQRAQAKMLAKALVSNTAPSTQQSLLWTDKYEPGSSASLAMHKKKIEEIRLWLRNADASLQLGLPPTPRMLVLSGPPGSGKSTMLRVLARELGFELCEWVEPRAQGRPSLVERERGEAEEYESRVAQFEAFVRSSLRTLSLCLGNGPEVASTVRRRLVLLDELAVSSVSDGDSPMQRQQDILRRALPTARFPVVVILTAGSEAADSVHRQLERLAGPDAEAQRLVAHVNPVADTLLLKALRHVCAQEHLDLPAGALDAIVHSASGDLRSALHSLQFTAVGRARPAATMRQDRGGVRARAAAAECSVGRDRFPDLFRTIGKILNQPAKRARQRAEAAKPEAHAKEQREPQREHAEAPRDDSDDFAPEVVIQSSALDEGMVLAFLHHNYPSFFESVDDVADAAAALSDAATLMRAHSLSPWQPQLLPYVGSIGGRAVVSCNQLPAPPRFSQISKPRVFTVERLVLERRQQAVAAFLAPSGGTLPVRQSDIALQGSSQLMVEVLPMLQLLVARDPTGEQALTNTQRRVLTELAFSNSPCRSLPLCTPQAAAPPPAAAAVSRPICEAIPADADEIEESD</sequence>
<evidence type="ECO:0000256" key="4">
    <source>
        <dbReference type="ARBA" id="ARBA00022763"/>
    </source>
</evidence>
<keyword evidence="5" id="KW-0067">ATP-binding</keyword>
<evidence type="ECO:0000256" key="5">
    <source>
        <dbReference type="ARBA" id="ARBA00022840"/>
    </source>
</evidence>
<comment type="similarity">
    <text evidence="2">Belongs to the rad17/RAD24 family.</text>
</comment>
<feature type="region of interest" description="Disordered" evidence="8">
    <location>
        <begin position="1"/>
        <end position="26"/>
    </location>
</feature>
<evidence type="ECO:0000313" key="11">
    <source>
        <dbReference type="Proteomes" id="UP001515480"/>
    </source>
</evidence>
<feature type="region of interest" description="Disordered" evidence="8">
    <location>
        <begin position="345"/>
        <end position="384"/>
    </location>
</feature>